<protein>
    <recommendedName>
        <fullName evidence="4">Phorbol-ester/DAG-type domain-containing protein</fullName>
    </recommendedName>
</protein>
<keyword evidence="3" id="KW-1185">Reference proteome</keyword>
<dbReference type="EMBL" id="JYDO01000200">
    <property type="protein sequence ID" value="KRZ67341.1"/>
    <property type="molecule type" value="Genomic_DNA"/>
</dbReference>
<evidence type="ECO:0000256" key="1">
    <source>
        <dbReference type="SAM" id="MobiDB-lite"/>
    </source>
</evidence>
<accession>A0A0V1M6A6</accession>
<dbReference type="Proteomes" id="UP000054843">
    <property type="component" value="Unassembled WGS sequence"/>
</dbReference>
<organism evidence="2 3">
    <name type="scientific">Trichinella papuae</name>
    <dbReference type="NCBI Taxonomy" id="268474"/>
    <lineage>
        <taxon>Eukaryota</taxon>
        <taxon>Metazoa</taxon>
        <taxon>Ecdysozoa</taxon>
        <taxon>Nematoda</taxon>
        <taxon>Enoplea</taxon>
        <taxon>Dorylaimia</taxon>
        <taxon>Trichinellida</taxon>
        <taxon>Trichinellidae</taxon>
        <taxon>Trichinella</taxon>
    </lineage>
</organism>
<evidence type="ECO:0008006" key="4">
    <source>
        <dbReference type="Google" id="ProtNLM"/>
    </source>
</evidence>
<reference evidence="2 3" key="1">
    <citation type="submission" date="2015-01" db="EMBL/GenBank/DDBJ databases">
        <title>Evolution of Trichinella species and genotypes.</title>
        <authorList>
            <person name="Korhonen P.K."/>
            <person name="Edoardo P."/>
            <person name="Giuseppe L.R."/>
            <person name="Gasser R.B."/>
        </authorList>
    </citation>
    <scope>NUCLEOTIDE SEQUENCE [LARGE SCALE GENOMIC DNA]</scope>
    <source>
        <strain evidence="2">ISS1980</strain>
    </source>
</reference>
<comment type="caution">
    <text evidence="2">The sequence shown here is derived from an EMBL/GenBank/DDBJ whole genome shotgun (WGS) entry which is preliminary data.</text>
</comment>
<proteinExistence type="predicted"/>
<feature type="region of interest" description="Disordered" evidence="1">
    <location>
        <begin position="45"/>
        <end position="69"/>
    </location>
</feature>
<dbReference type="AlphaFoldDB" id="A0A0V1M6A6"/>
<evidence type="ECO:0000313" key="2">
    <source>
        <dbReference type="EMBL" id="KRZ67341.1"/>
    </source>
</evidence>
<feature type="compositionally biased region" description="Basic and acidic residues" evidence="1">
    <location>
        <begin position="47"/>
        <end position="61"/>
    </location>
</feature>
<name>A0A0V1M6A6_9BILA</name>
<sequence length="104" mass="11897">MAMAVVASWRLHCEIQGSSGDKISHLTSCLRRNNTMHLLCVQPRTVSRPDPRSHLPSEARSSRGHCLQSSSRWRCAVCRKKCRSQCDQCGRIVHQRCFLVYQKS</sequence>
<gene>
    <name evidence="2" type="ORF">T10_4435</name>
</gene>
<evidence type="ECO:0000313" key="3">
    <source>
        <dbReference type="Proteomes" id="UP000054843"/>
    </source>
</evidence>